<evidence type="ECO:0000256" key="1">
    <source>
        <dbReference type="ARBA" id="ARBA00022898"/>
    </source>
</evidence>
<gene>
    <name evidence="3" type="ORF">OSH07_22975</name>
</gene>
<dbReference type="AlphaFoldDB" id="A0A9X3E5T3"/>
<reference evidence="3" key="1">
    <citation type="submission" date="2022-11" db="EMBL/GenBank/DDBJ databases">
        <title>Biodiversity and phylogenetic relationships of bacteria.</title>
        <authorList>
            <person name="Machado R.A.R."/>
            <person name="Bhat A."/>
            <person name="Loulou A."/>
            <person name="Kallel S."/>
        </authorList>
    </citation>
    <scope>NUCLEOTIDE SEQUENCE</scope>
    <source>
        <strain evidence="3">K-TC2</strain>
    </source>
</reference>
<keyword evidence="4" id="KW-1185">Reference proteome</keyword>
<keyword evidence="3" id="KW-0808">Transferase</keyword>
<dbReference type="PANTHER" id="PTHR43686">
    <property type="entry name" value="SULFURTRANSFERASE-RELATED"/>
    <property type="match status" value="1"/>
</dbReference>
<dbReference type="InterPro" id="IPR015422">
    <property type="entry name" value="PyrdxlP-dep_Trfase_small"/>
</dbReference>
<dbReference type="InterPro" id="IPR000192">
    <property type="entry name" value="Aminotrans_V_dom"/>
</dbReference>
<dbReference type="GO" id="GO:0008483">
    <property type="term" value="F:transaminase activity"/>
    <property type="evidence" value="ECO:0007669"/>
    <property type="project" value="UniProtKB-KW"/>
</dbReference>
<dbReference type="InterPro" id="IPR015421">
    <property type="entry name" value="PyrdxlP-dep_Trfase_major"/>
</dbReference>
<dbReference type="Gene3D" id="3.90.1150.10">
    <property type="entry name" value="Aspartate Aminotransferase, domain 1"/>
    <property type="match status" value="1"/>
</dbReference>
<evidence type="ECO:0000313" key="4">
    <source>
        <dbReference type="Proteomes" id="UP001144805"/>
    </source>
</evidence>
<protein>
    <submittedName>
        <fullName evidence="3">Aminotransferase class V-fold PLP-dependent enzyme</fullName>
    </submittedName>
</protein>
<keyword evidence="3" id="KW-0032">Aminotransferase</keyword>
<dbReference type="RefSeq" id="WP_266341046.1">
    <property type="nucleotide sequence ID" value="NZ_JAPKNK010000014.1"/>
</dbReference>
<dbReference type="EMBL" id="JAPKNK010000014">
    <property type="protein sequence ID" value="MCX5572084.1"/>
    <property type="molecule type" value="Genomic_DNA"/>
</dbReference>
<proteinExistence type="predicted"/>
<organism evidence="3 4">
    <name type="scientific">Kaistia nematophila</name>
    <dbReference type="NCBI Taxonomy" id="2994654"/>
    <lineage>
        <taxon>Bacteria</taxon>
        <taxon>Pseudomonadati</taxon>
        <taxon>Pseudomonadota</taxon>
        <taxon>Alphaproteobacteria</taxon>
        <taxon>Hyphomicrobiales</taxon>
        <taxon>Kaistiaceae</taxon>
        <taxon>Kaistia</taxon>
    </lineage>
</organism>
<evidence type="ECO:0000313" key="3">
    <source>
        <dbReference type="EMBL" id="MCX5572084.1"/>
    </source>
</evidence>
<dbReference type="PANTHER" id="PTHR43686:SF1">
    <property type="entry name" value="AMINOTRAN_5 DOMAIN-CONTAINING PROTEIN"/>
    <property type="match status" value="1"/>
</dbReference>
<dbReference type="Gene3D" id="3.40.640.10">
    <property type="entry name" value="Type I PLP-dependent aspartate aminotransferase-like (Major domain)"/>
    <property type="match status" value="1"/>
</dbReference>
<keyword evidence="1" id="KW-0663">Pyridoxal phosphate</keyword>
<accession>A0A9X3E5T3</accession>
<evidence type="ECO:0000259" key="2">
    <source>
        <dbReference type="Pfam" id="PF00266"/>
    </source>
</evidence>
<comment type="caution">
    <text evidence="3">The sequence shown here is derived from an EMBL/GenBank/DDBJ whole genome shotgun (WGS) entry which is preliminary data.</text>
</comment>
<feature type="domain" description="Aminotransferase class V" evidence="2">
    <location>
        <begin position="47"/>
        <end position="426"/>
    </location>
</feature>
<dbReference type="SUPFAM" id="SSF53383">
    <property type="entry name" value="PLP-dependent transferases"/>
    <property type="match status" value="1"/>
</dbReference>
<dbReference type="Pfam" id="PF00266">
    <property type="entry name" value="Aminotran_5"/>
    <property type="match status" value="1"/>
</dbReference>
<dbReference type="Proteomes" id="UP001144805">
    <property type="component" value="Unassembled WGS sequence"/>
</dbReference>
<sequence>MIEVDGATPLSRFRAGLAGDDPVRDLRAGLIGEGRPIEGPFGPKPLVYADYVASGRALRQVENFVMEEVLPFYANSHTEASYCGSAMTRMRREARAVIAGLVGADAGCAVIFTGSGATAGINRLVSLFGVAEAARRGEAPLVLVGPYEHHSNILPWRESGAEVIEIAEAPAGGPDLAELEAALARTGDRRLRIGAFSAASNVTGILTDTDAVTAILKRHGALAVWDYAGGGPYLAMRMAPAAGLEKDAIVLSPHKFVGGPGASGILVVRKSAVERQAPSWPGGGTVSFVSPWRHDYVQDLAAREEAGTPNVIGDIRAALAFLVKDAIGQDFIDRRHRELNARALAVWERNPGLQLLGVDKAQRLPIFSMRVGDGKGGFVHHQLFTRMLSDGFGIQARGGCACAGPYAHRLLGIDEDASDAIRAGIAAGREIEKPGWVRLNFSFLLDDAKADFIIRSVDALARDPSAASAYREDAATARFRPAGSVRAA</sequence>
<name>A0A9X3E5T3_9HYPH</name>
<dbReference type="InterPro" id="IPR015424">
    <property type="entry name" value="PyrdxlP-dep_Trfase"/>
</dbReference>